<accession>A0A0M9AC52</accession>
<keyword evidence="2" id="KW-1185">Reference proteome</keyword>
<evidence type="ECO:0000313" key="1">
    <source>
        <dbReference type="EMBL" id="KOX80129.1"/>
    </source>
</evidence>
<sequence>MRRSYLPIPVIEINYWLKSVNECYSVQEVFRSCSDTLHTQDAPRKFQLTSWRQIEEVGRNMRQPSVVDSPHGFRSVLLALRPLIKLVKRTRKKAQTPNEADLSVWSCVVQLLSNSLNRVWSDEHNDLVHVATH</sequence>
<dbReference type="EMBL" id="KQ435706">
    <property type="protein sequence ID" value="KOX80129.1"/>
    <property type="molecule type" value="Genomic_DNA"/>
</dbReference>
<organism evidence="1 2">
    <name type="scientific">Melipona quadrifasciata</name>
    <dbReference type="NCBI Taxonomy" id="166423"/>
    <lineage>
        <taxon>Eukaryota</taxon>
        <taxon>Metazoa</taxon>
        <taxon>Ecdysozoa</taxon>
        <taxon>Arthropoda</taxon>
        <taxon>Hexapoda</taxon>
        <taxon>Insecta</taxon>
        <taxon>Pterygota</taxon>
        <taxon>Neoptera</taxon>
        <taxon>Endopterygota</taxon>
        <taxon>Hymenoptera</taxon>
        <taxon>Apocrita</taxon>
        <taxon>Aculeata</taxon>
        <taxon>Apoidea</taxon>
        <taxon>Anthophila</taxon>
        <taxon>Apidae</taxon>
        <taxon>Melipona</taxon>
    </lineage>
</organism>
<gene>
    <name evidence="1" type="ORF">WN51_08305</name>
</gene>
<name>A0A0M9AC52_9HYME</name>
<evidence type="ECO:0000313" key="2">
    <source>
        <dbReference type="Proteomes" id="UP000053105"/>
    </source>
</evidence>
<dbReference type="AlphaFoldDB" id="A0A0M9AC52"/>
<proteinExistence type="predicted"/>
<reference evidence="1 2" key="1">
    <citation type="submission" date="2015-07" db="EMBL/GenBank/DDBJ databases">
        <title>The genome of Melipona quadrifasciata.</title>
        <authorList>
            <person name="Pan H."/>
            <person name="Kapheim K."/>
        </authorList>
    </citation>
    <scope>NUCLEOTIDE SEQUENCE [LARGE SCALE GENOMIC DNA]</scope>
    <source>
        <strain evidence="1">0111107301</strain>
        <tissue evidence="1">Whole body</tissue>
    </source>
</reference>
<dbReference type="Proteomes" id="UP000053105">
    <property type="component" value="Unassembled WGS sequence"/>
</dbReference>
<protein>
    <submittedName>
        <fullName evidence="1">Uncharacterized protein</fullName>
    </submittedName>
</protein>